<comment type="subcellular location">
    <subcellularLocation>
        <location evidence="1">Nucleus</location>
    </subcellularLocation>
</comment>
<dbReference type="AlphaFoldDB" id="A0A4V1IX77"/>
<dbReference type="InterPro" id="IPR014756">
    <property type="entry name" value="Ig_E-set"/>
</dbReference>
<reference evidence="11" key="1">
    <citation type="journal article" date="2018" name="Nat. Microbiol.">
        <title>Leveraging single-cell genomics to expand the fungal tree of life.</title>
        <authorList>
            <person name="Ahrendt S.R."/>
            <person name="Quandt C.A."/>
            <person name="Ciobanu D."/>
            <person name="Clum A."/>
            <person name="Salamov A."/>
            <person name="Andreopoulos B."/>
            <person name="Cheng J.F."/>
            <person name="Woyke T."/>
            <person name="Pelin A."/>
            <person name="Henrissat B."/>
            <person name="Reynolds N.K."/>
            <person name="Benny G.L."/>
            <person name="Smith M.E."/>
            <person name="James T.Y."/>
            <person name="Grigoriev I.V."/>
        </authorList>
    </citation>
    <scope>NUCLEOTIDE SEQUENCE [LARGE SCALE GENOMIC DNA]</scope>
    <source>
        <strain evidence="11">RSA 1356</strain>
    </source>
</reference>
<dbReference type="InterPro" id="IPR013783">
    <property type="entry name" value="Ig-like_fold"/>
</dbReference>
<dbReference type="SUPFAM" id="SSF110217">
    <property type="entry name" value="DNA-binding protein LAG-1 (CSL)"/>
    <property type="match status" value="1"/>
</dbReference>
<dbReference type="SMART" id="SM01267">
    <property type="entry name" value="LAG1_DNAbind"/>
    <property type="match status" value="1"/>
</dbReference>
<dbReference type="InterPro" id="IPR015350">
    <property type="entry name" value="Beta-trefoil_DNA-bd_dom"/>
</dbReference>
<dbReference type="GO" id="GO:0001228">
    <property type="term" value="F:DNA-binding transcription activator activity, RNA polymerase II-specific"/>
    <property type="evidence" value="ECO:0007669"/>
    <property type="project" value="InterPro"/>
</dbReference>
<dbReference type="InterPro" id="IPR036358">
    <property type="entry name" value="BTD_sf"/>
</dbReference>
<dbReference type="InterPro" id="IPR038007">
    <property type="entry name" value="RBP-Jkappa_IPT"/>
</dbReference>
<dbReference type="Pfam" id="PF09271">
    <property type="entry name" value="LAG1-DNAbind"/>
    <property type="match status" value="1"/>
</dbReference>
<evidence type="ECO:0000256" key="5">
    <source>
        <dbReference type="ARBA" id="ARBA00023163"/>
    </source>
</evidence>
<keyword evidence="11" id="KW-1185">Reference proteome</keyword>
<evidence type="ECO:0000256" key="3">
    <source>
        <dbReference type="ARBA" id="ARBA00023015"/>
    </source>
</evidence>
<dbReference type="Pfam" id="PF20144">
    <property type="entry name" value="TIG_SUH"/>
    <property type="match status" value="1"/>
</dbReference>
<dbReference type="Proteomes" id="UP000271241">
    <property type="component" value="Unassembled WGS sequence"/>
</dbReference>
<dbReference type="Gene3D" id="2.60.40.10">
    <property type="entry name" value="Immunoglobulins"/>
    <property type="match status" value="1"/>
</dbReference>
<dbReference type="SMART" id="SM01268">
    <property type="entry name" value="BTD"/>
    <property type="match status" value="1"/>
</dbReference>
<protein>
    <recommendedName>
        <fullName evidence="12">LAG1-DNAbind-domain-containing protein</fullName>
    </recommendedName>
</protein>
<evidence type="ECO:0000313" key="10">
    <source>
        <dbReference type="EMBL" id="RKP10099.1"/>
    </source>
</evidence>
<dbReference type="OrthoDB" id="5600360at2759"/>
<evidence type="ECO:0000256" key="1">
    <source>
        <dbReference type="ARBA" id="ARBA00004123"/>
    </source>
</evidence>
<feature type="region of interest" description="Disordered" evidence="7">
    <location>
        <begin position="14"/>
        <end position="39"/>
    </location>
</feature>
<comment type="similarity">
    <text evidence="2">Belongs to the Su(H) family.</text>
</comment>
<dbReference type="InterPro" id="IPR008967">
    <property type="entry name" value="p53-like_TF_DNA-bd_sf"/>
</dbReference>
<accession>A0A4V1IX77</accession>
<dbReference type="SUPFAM" id="SSF49417">
    <property type="entry name" value="p53-like transcription factors"/>
    <property type="match status" value="1"/>
</dbReference>
<dbReference type="InterPro" id="IPR037095">
    <property type="entry name" value="RBP-J/Cbf11_DNA-bd_sf"/>
</dbReference>
<evidence type="ECO:0000259" key="8">
    <source>
        <dbReference type="SMART" id="SM01267"/>
    </source>
</evidence>
<keyword evidence="6" id="KW-0539">Nucleus</keyword>
<evidence type="ECO:0008006" key="12">
    <source>
        <dbReference type="Google" id="ProtNLM"/>
    </source>
</evidence>
<sequence length="729" mass="76860">MFAASRTAVKDASNNSLLGPGSVIPEEEDGDNFGPGGIPHEISLCRPRIEVNVDAIRPAVQQYLSVGGGVGVSTGAAPGDPPGERTVVLMTARVAQKSYGAEKRFLCPPPTVMLLGSQWWTAAPSYNQTGQTDFAYHPPKVTITIPGDSGDQAGVLEWCSATGQSVMDGAAPTGLTGPLEILPVAGRCVAKHLYINDADEKRKRVEISIRVQTAAGHQLGKFDSRPIKVISKPSKKRQSVKNLELCIHHGTTVSLFNRVRSQTVSTKYLGVSSNATTQRWHCPGTFDPTVANAGDAAACFVARTDGWDPFVIWLEQANEAEATPIGYPPPPGVAMHPRRHVSLSQTANGGISTFPGGAQLIPVHYNQLVVLQCLTTGMVSPVMRVRKVEKGSIVTGGAEISEGAEVLGDPVSQLHKVAFEIYQPKNTPPFDGAPGTYLACLGDVVGVHPAVENSKRLISPPNTPTTATIAASSPLTSAPPHSPADLDGSGMAPTPGSPHWQQAYPTGAYSGATSPTAHALHEPVRSLKRRATQPVLAGGVHKSSPPVKSIRKVNSLGSFAASAAAAAAAAAASGSAWNEDVGDASVWTIVGTECVRYTFYHPGSLADRAFQFQPQLHLAPVTPVPSVHHVAISVSADPMGMQPDGSRPQQAPLVSLYGENFTADLSVWFGDRCSAQTEWRGRELITCYGPEPLAASSDPAEAVPERREVPLLLVRSDGVIFKTGRTLIV</sequence>
<dbReference type="SUPFAM" id="SSF81296">
    <property type="entry name" value="E set domains"/>
    <property type="match status" value="1"/>
</dbReference>
<dbReference type="InterPro" id="IPR015351">
    <property type="entry name" value="RBP-J/Cbf11/Cbf12_DNA-bd"/>
</dbReference>
<feature type="region of interest" description="Disordered" evidence="7">
    <location>
        <begin position="455"/>
        <end position="518"/>
    </location>
</feature>
<feature type="domain" description="Beta-trefoil DNA-binding" evidence="9">
    <location>
        <begin position="245"/>
        <end position="577"/>
    </location>
</feature>
<dbReference type="Pfam" id="PF09270">
    <property type="entry name" value="BTD"/>
    <property type="match status" value="1"/>
</dbReference>
<dbReference type="Gene3D" id="2.60.40.1450">
    <property type="entry name" value="LAG1, DNA binding domain"/>
    <property type="match status" value="1"/>
</dbReference>
<proteinExistence type="inferred from homology"/>
<evidence type="ECO:0000256" key="7">
    <source>
        <dbReference type="SAM" id="MobiDB-lite"/>
    </source>
</evidence>
<dbReference type="PANTHER" id="PTHR10665">
    <property type="entry name" value="RECOMBINING BINDING PROTEIN SUPPRESSOR OF HAIRLESS"/>
    <property type="match status" value="1"/>
</dbReference>
<name>A0A4V1IX77_9FUNG</name>
<evidence type="ECO:0000256" key="6">
    <source>
        <dbReference type="ARBA" id="ARBA00023242"/>
    </source>
</evidence>
<keyword evidence="4" id="KW-0238">DNA-binding</keyword>
<dbReference type="GO" id="GO:0005634">
    <property type="term" value="C:nucleus"/>
    <property type="evidence" value="ECO:0007669"/>
    <property type="project" value="UniProtKB-SubCell"/>
</dbReference>
<dbReference type="GO" id="GO:0000978">
    <property type="term" value="F:RNA polymerase II cis-regulatory region sequence-specific DNA binding"/>
    <property type="evidence" value="ECO:0007669"/>
    <property type="project" value="InterPro"/>
</dbReference>
<dbReference type="InterPro" id="IPR040159">
    <property type="entry name" value="CLS_fam"/>
</dbReference>
<dbReference type="FunFam" id="2.60.40.1450:FF:000003">
    <property type="entry name" value="Related to J kappa-recombination signal binding protein"/>
    <property type="match status" value="1"/>
</dbReference>
<organism evidence="10 11">
    <name type="scientific">Thamnocephalis sphaerospora</name>
    <dbReference type="NCBI Taxonomy" id="78915"/>
    <lineage>
        <taxon>Eukaryota</taxon>
        <taxon>Fungi</taxon>
        <taxon>Fungi incertae sedis</taxon>
        <taxon>Zoopagomycota</taxon>
        <taxon>Zoopagomycotina</taxon>
        <taxon>Zoopagomycetes</taxon>
        <taxon>Zoopagales</taxon>
        <taxon>Sigmoideomycetaceae</taxon>
        <taxon>Thamnocephalis</taxon>
    </lineage>
</organism>
<evidence type="ECO:0000313" key="11">
    <source>
        <dbReference type="Proteomes" id="UP000271241"/>
    </source>
</evidence>
<feature type="compositionally biased region" description="Low complexity" evidence="7">
    <location>
        <begin position="464"/>
        <end position="479"/>
    </location>
</feature>
<dbReference type="EMBL" id="KZ992470">
    <property type="protein sequence ID" value="RKP10099.1"/>
    <property type="molecule type" value="Genomic_DNA"/>
</dbReference>
<evidence type="ECO:0000259" key="9">
    <source>
        <dbReference type="SMART" id="SM01268"/>
    </source>
</evidence>
<keyword evidence="3" id="KW-0805">Transcription regulation</keyword>
<keyword evidence="5" id="KW-0804">Transcription</keyword>
<evidence type="ECO:0000256" key="4">
    <source>
        <dbReference type="ARBA" id="ARBA00023125"/>
    </source>
</evidence>
<feature type="domain" description="RBP-J/Cbf11/Cbf12 DNA binding" evidence="8">
    <location>
        <begin position="86"/>
        <end position="244"/>
    </location>
</feature>
<dbReference type="STRING" id="78915.A0A4V1IX77"/>
<evidence type="ECO:0000256" key="2">
    <source>
        <dbReference type="ARBA" id="ARBA00009704"/>
    </source>
</evidence>
<gene>
    <name evidence="10" type="ORF">THASP1DRAFT_13333</name>
</gene>